<evidence type="ECO:0000259" key="1">
    <source>
        <dbReference type="PROSITE" id="PS50181"/>
    </source>
</evidence>
<comment type="caution">
    <text evidence="2">The sequence shown here is derived from an EMBL/GenBank/DDBJ whole genome shotgun (WGS) entry which is preliminary data.</text>
</comment>
<organism evidence="2 3">
    <name type="scientific">Orbilia ellipsospora</name>
    <dbReference type="NCBI Taxonomy" id="2528407"/>
    <lineage>
        <taxon>Eukaryota</taxon>
        <taxon>Fungi</taxon>
        <taxon>Dikarya</taxon>
        <taxon>Ascomycota</taxon>
        <taxon>Pezizomycotina</taxon>
        <taxon>Orbiliomycetes</taxon>
        <taxon>Orbiliales</taxon>
        <taxon>Orbiliaceae</taxon>
        <taxon>Orbilia</taxon>
    </lineage>
</organism>
<dbReference type="Proteomes" id="UP001365542">
    <property type="component" value="Unassembled WGS sequence"/>
</dbReference>
<evidence type="ECO:0000313" key="3">
    <source>
        <dbReference type="Proteomes" id="UP001365542"/>
    </source>
</evidence>
<accession>A0AAV9XNF9</accession>
<dbReference type="CDD" id="cd09917">
    <property type="entry name" value="F-box_SF"/>
    <property type="match status" value="1"/>
</dbReference>
<proteinExistence type="predicted"/>
<feature type="domain" description="F-box" evidence="1">
    <location>
        <begin position="16"/>
        <end position="67"/>
    </location>
</feature>
<protein>
    <recommendedName>
        <fullName evidence="1">F-box domain-containing protein</fullName>
    </recommendedName>
</protein>
<evidence type="ECO:0000313" key="2">
    <source>
        <dbReference type="EMBL" id="KAK6542744.1"/>
    </source>
</evidence>
<reference evidence="2 3" key="1">
    <citation type="submission" date="2019-10" db="EMBL/GenBank/DDBJ databases">
        <authorList>
            <person name="Palmer J.M."/>
        </authorList>
    </citation>
    <scope>NUCLEOTIDE SEQUENCE [LARGE SCALE GENOMIC DNA]</scope>
    <source>
        <strain evidence="2 3">TWF694</strain>
    </source>
</reference>
<dbReference type="EMBL" id="JAVHJO010000002">
    <property type="protein sequence ID" value="KAK6542744.1"/>
    <property type="molecule type" value="Genomic_DNA"/>
</dbReference>
<keyword evidence="3" id="KW-1185">Reference proteome</keyword>
<dbReference type="InterPro" id="IPR001810">
    <property type="entry name" value="F-box_dom"/>
</dbReference>
<dbReference type="PROSITE" id="PS50181">
    <property type="entry name" value="FBOX"/>
    <property type="match status" value="1"/>
</dbReference>
<sequence length="443" mass="51936">MDSQLARLGDANPMDPKNITNLPLDILEDIASLLKEDNLLSILNLAATCRHLRFCIGPSNHLFWHKVLGKVDFGQSVWLRTFESDLDYFALTKRAYIRSQTRCYWCHKGRKKLEMMIIGSTSSHWQRHTDHYFLGCQPCADKNTVELESLQGTPVYSYCIVLNTRIFRPPRNQNTDPSRPNQQEGARKCIDRKILEFIAPYEEKYTPEGREEIAEKVFPYVEKFRASCFAWQDEYDFAVPVTKVYAQQYTLFHILLPPEHFFAIWRTCEQIMKKTKCRTPKEIRRTVYPGDLTGVLLRMLYENETIRPGRWSNRYLGLDSWSGQAVQDEFIRECEEFMIFLFGFGDGFPFFLKEVEKPKFLLHILDYWHNRLFCTRLWLPDEKLSRCPICLVYCSTLEVYKDTPGVVSGNILEHIVQNHSDMGPYGLGESGINWKPRLKPKYS</sequence>
<gene>
    <name evidence="2" type="ORF">TWF694_006685</name>
</gene>
<name>A0AAV9XNF9_9PEZI</name>
<dbReference type="SUPFAM" id="SSF81383">
    <property type="entry name" value="F-box domain"/>
    <property type="match status" value="1"/>
</dbReference>
<dbReference type="InterPro" id="IPR036047">
    <property type="entry name" value="F-box-like_dom_sf"/>
</dbReference>
<dbReference type="AlphaFoldDB" id="A0AAV9XNF9"/>